<comment type="caution">
    <text evidence="1">The sequence shown here is derived from an EMBL/GenBank/DDBJ whole genome shotgun (WGS) entry which is preliminary data.</text>
</comment>
<gene>
    <name evidence="1" type="ORF">GRI34_00155</name>
</gene>
<organism evidence="1 2">
    <name type="scientific">Qipengyuania aquimaris</name>
    <dbReference type="NCBI Taxonomy" id="255984"/>
    <lineage>
        <taxon>Bacteria</taxon>
        <taxon>Pseudomonadati</taxon>
        <taxon>Pseudomonadota</taxon>
        <taxon>Alphaproteobacteria</taxon>
        <taxon>Sphingomonadales</taxon>
        <taxon>Erythrobacteraceae</taxon>
        <taxon>Qipengyuania</taxon>
    </lineage>
</organism>
<dbReference type="EMBL" id="WTYI01000001">
    <property type="protein sequence ID" value="MXO94827.1"/>
    <property type="molecule type" value="Genomic_DNA"/>
</dbReference>
<evidence type="ECO:0000313" key="1">
    <source>
        <dbReference type="EMBL" id="MXO94827.1"/>
    </source>
</evidence>
<proteinExistence type="predicted"/>
<sequence length="55" mass="5598">MGIDPPEDATADIGKAQEIQGGTVPISGKLTVIAGGGSTAKIARFVKFRTGDLQI</sequence>
<keyword evidence="2" id="KW-1185">Reference proteome</keyword>
<accession>A0A6I4TI50</accession>
<evidence type="ECO:0000313" key="2">
    <source>
        <dbReference type="Proteomes" id="UP000432727"/>
    </source>
</evidence>
<dbReference type="Proteomes" id="UP000432727">
    <property type="component" value="Unassembled WGS sequence"/>
</dbReference>
<dbReference type="RefSeq" id="WP_160594209.1">
    <property type="nucleotide sequence ID" value="NZ_WTYI01000001.1"/>
</dbReference>
<dbReference type="AlphaFoldDB" id="A0A6I4TI50"/>
<name>A0A6I4TI50_9SPHN</name>
<reference evidence="1 2" key="1">
    <citation type="submission" date="2019-12" db="EMBL/GenBank/DDBJ databases">
        <title>Genomic-based taxomic classification of the family Erythrobacteraceae.</title>
        <authorList>
            <person name="Xu L."/>
        </authorList>
    </citation>
    <scope>NUCLEOTIDE SEQUENCE [LARGE SCALE GENOMIC DNA]</scope>
    <source>
        <strain evidence="1 2">JCM 12189</strain>
    </source>
</reference>
<protein>
    <submittedName>
        <fullName evidence="1">Uncharacterized protein</fullName>
    </submittedName>
</protein>